<reference evidence="6 7" key="1">
    <citation type="journal article" date="2015" name="Genome Biol. Evol.">
        <title>Comparative Genomics of a Bacterivorous Green Alga Reveals Evolutionary Causalities and Consequences of Phago-Mixotrophic Mode of Nutrition.</title>
        <authorList>
            <person name="Burns J.A."/>
            <person name="Paasch A."/>
            <person name="Narechania A."/>
            <person name="Kim E."/>
        </authorList>
    </citation>
    <scope>NUCLEOTIDE SEQUENCE [LARGE SCALE GENOMIC DNA]</scope>
    <source>
        <strain evidence="6 7">PLY_AMNH</strain>
    </source>
</reference>
<feature type="region of interest" description="Disordered" evidence="2">
    <location>
        <begin position="3396"/>
        <end position="3424"/>
    </location>
</feature>
<organism evidence="6 7">
    <name type="scientific">Cymbomonas tetramitiformis</name>
    <dbReference type="NCBI Taxonomy" id="36881"/>
    <lineage>
        <taxon>Eukaryota</taxon>
        <taxon>Viridiplantae</taxon>
        <taxon>Chlorophyta</taxon>
        <taxon>Pyramimonadophyceae</taxon>
        <taxon>Pyramimonadales</taxon>
        <taxon>Pyramimonadaceae</taxon>
        <taxon>Cymbomonas</taxon>
    </lineage>
</organism>
<dbReference type="PANTHER" id="PTHR11319:SF35">
    <property type="entry name" value="OUTER MEMBRANE PROTEIN PMPC-RELATED"/>
    <property type="match status" value="1"/>
</dbReference>
<feature type="compositionally biased region" description="Polar residues" evidence="2">
    <location>
        <begin position="3756"/>
        <end position="3765"/>
    </location>
</feature>
<evidence type="ECO:0000313" key="6">
    <source>
        <dbReference type="EMBL" id="KAK3282831.1"/>
    </source>
</evidence>
<dbReference type="InterPro" id="IPR008979">
    <property type="entry name" value="Galactose-bd-like_sf"/>
</dbReference>
<dbReference type="InterPro" id="IPR011641">
    <property type="entry name" value="Tyr-kin_ephrin_A/B_rcpt-like"/>
</dbReference>
<accession>A0AAE0GSR9</accession>
<dbReference type="PANTHER" id="PTHR11319">
    <property type="entry name" value="G PROTEIN-COUPLED RECEPTOR-RELATED"/>
    <property type="match status" value="1"/>
</dbReference>
<feature type="signal peptide" evidence="4">
    <location>
        <begin position="1"/>
        <end position="20"/>
    </location>
</feature>
<evidence type="ECO:0000256" key="3">
    <source>
        <dbReference type="SAM" id="Phobius"/>
    </source>
</evidence>
<dbReference type="Pfam" id="PF07699">
    <property type="entry name" value="Ephrin_rec_like"/>
    <property type="match status" value="1"/>
</dbReference>
<protein>
    <recommendedName>
        <fullName evidence="5">F5/8 type C domain-containing protein</fullName>
    </recommendedName>
</protein>
<keyword evidence="4" id="KW-0732">Signal</keyword>
<dbReference type="Gene3D" id="2.60.40.10">
    <property type="entry name" value="Immunoglobulins"/>
    <property type="match status" value="1"/>
</dbReference>
<evidence type="ECO:0000256" key="1">
    <source>
        <dbReference type="PROSITE-ProRule" id="PRU00087"/>
    </source>
</evidence>
<dbReference type="PROSITE" id="PS50194">
    <property type="entry name" value="FILAMIN_REPEAT"/>
    <property type="match status" value="1"/>
</dbReference>
<gene>
    <name evidence="6" type="ORF">CYMTET_9456</name>
</gene>
<proteinExistence type="predicted"/>
<evidence type="ECO:0000256" key="2">
    <source>
        <dbReference type="SAM" id="MobiDB-lite"/>
    </source>
</evidence>
<dbReference type="Proteomes" id="UP001190700">
    <property type="component" value="Unassembled WGS sequence"/>
</dbReference>
<dbReference type="EMBL" id="LGRX02003144">
    <property type="protein sequence ID" value="KAK3282831.1"/>
    <property type="molecule type" value="Genomic_DNA"/>
</dbReference>
<dbReference type="PROSITE" id="PS01285">
    <property type="entry name" value="FA58C_1"/>
    <property type="match status" value="1"/>
</dbReference>
<evidence type="ECO:0000313" key="7">
    <source>
        <dbReference type="Proteomes" id="UP001190700"/>
    </source>
</evidence>
<name>A0AAE0GSR9_9CHLO</name>
<dbReference type="Gene3D" id="2.10.50.10">
    <property type="entry name" value="Tumor Necrosis Factor Receptor, subunit A, domain 2"/>
    <property type="match status" value="1"/>
</dbReference>
<feature type="chain" id="PRO_5042254383" description="F5/8 type C domain-containing protein" evidence="4">
    <location>
        <begin position="21"/>
        <end position="3825"/>
    </location>
</feature>
<sequence length="3825" mass="414826">MCTLLSLIGCLTCLVSIACGKTHHQTEASTQISPSNVSLSSNDGIDWLAIVVVIPSSPEGDVAFEIRDVVNVQGLYGSDVAATTDDSSVSIDLQAPVVDAALTSTNEVPHLAKAGDTLLLSLTSNEPICSAYSCGVEIQRRPADVQSVASSNDTFVTSLLVASLDDPEGYVTFRAYNLSDPAGNEAVEVTRTSDGSMVWYDMSAPSAQLNSAVAFTNTRFVLSLDFSEPVLLLAGSSLLSALLLDALSPESVIIASTPPPGHNVTALGMESGDILDGQLNASSSQCPPSSARLNSSSTVGGLGSWCGTSDPDDWLQVDLVHSASVACVATQGRSNETQWVISVRVCVSTSGFWQGRSNETQWGRSNETQWVTSYRVSVSADGEAWEYVEAAPGGDLSEEFPGNSDENSVVTNAFAAPREARFVRFHPLQWQGRNSMRVELYSSCAIAQFEVTVDSTADQELTFGVAQDGFRDEAGNLNTPSSTVTVMYDTIHPMATIASSSVEGNYTYSSDASFEFSCTDSAGCVYSTCLVSFAEEEPLTCESTGTPFTTLEGNTTAFRDLPASAFQLTYGECEAISAWDIVDAGVCNMAKDYLRLDSSPSIAGYAVPSLPVALPLACSDCSTSTSHPEASATGVPGERGITSCGSFCACSDLLGRIGGVRLRHRCSFAEWERCVSHEKTVCEGHPGYVSVQLNESLPRHNLTVENWNWPSEYWALHLWAYPVGENSTMTMYWQNGTEVQVLLEARFPRANAWQHITAGSEIGGGFGYYLDGEELGPEYLTEHSVPTSRVNSTLVIAGQAYVTTEQPNPGPGIFVGTMYIMLNKQNASLASLAAAALAECKPSTGEVYGAWLVHTADGVDISGSGYDMKVSAGSVKRGPGNVHYSCPVWHRLEMRAVDLAGNNATAVQTKEFLIVPHAALDKASISLMVWTGLGPDDACEPSYGRECSDSDEFVVSNDGFARLEWTVDIEPPKATWLELVNAAEGGATPQNSHVVRIGGSSESLACCIEHAAVLLVTSNDLLQPVLRVNVTMQIWYVPTFVPDEDDYDLGNDDELVLFQDSDGEMLTINIQEDQVKRHFMIENPGNYSLDWQFCGCRDDKSAHDCCDKSFCRELSFPDYFSFHDSSRRGRVEPQMDANITFTYDVGSLSPNTYEWYFSVHHNGYSGYNFSNVSSACEVLSALTRVETDFTLQIIPTSFPDGDGDITLLGGEWTMEQLYIINVGPSLNYSIEIFYDNSSATREATWMSVAPSEEPMNFADMKQPVLTLSYTVQQPGAPGRLTGRLVITNTHDDRETVVEVEVHAVPGVTNASQSRLSSNLTSSHIEAGGELSTTITTFDLLGNSRAGQASSGRFRGAVRLKSGTWLSTTKGDWTDNYDGTVRVVADIFQIEGEYEYYVWDDVWATDEEFDEENPCGLVTSENETAGCSGQCKGLCIQDSPFLVTVTPSNADAETSVLQALNASVIAGDYTTFVIQARDKYNNPLTTGSNNTFNLMLRLEDQGTEEAESRRVISQNVSQDNGDGTHSISQVVNSSGTYTVYVSSLEDTEQHVVNGAGSVQMNVTYAAADSEVSFVQAVDDSIANETVELHIWCRDAFNNTHLSGDVAFSGRLLGDNASSTSTGAWHAAEADGCIECLQLGKYVLRLPAPSTVGNYSVEVVMDTPEVGERGATIGRSPVNVTVMPAEVDASSSCLLLNVSESTECPESSESAVFSRRVDEAATFTVLALDEFGNRNEEGAAHFTFLVKNESGWNLTSGELKCSSENRALFTFTIQGDLLNQTGWYDIGVYGSNYSTVLRGGMFRLQLYTLYSSIDSLQSRLINPDNRYEAGVSFVVQVQPVDRWGNDLHLMTVAEPARAGEVNASATEDFTFWVLMLDYNSTANLTEVAEALQALSSTELRDMVLTAGIDANGMYSTDVTLTNATVYTPVVVGSDQQKTEDNSWSDLVIEGASYGESTVIITYAPVSSGSSAVGFHRNSTDTQEAGSQMHLQILALDSYGNEVLSQLELFEGRVESLNATWSSTALDGNEYEMYLGVPEHEGSYSVYVWLAGAGQLSGSPVDLTVSAADFDTTTSCLLLAACGDGEQASKCTCNDQAAWNLIDISAGLTAGADTTYRVQTNDRYGNLNSEGSAYLRSCVYKFANFSSSLSSYSVLTATAGEAQWYDFVLKFTAAGSYEMVVHSEAECQADPRGAHGVPMVRNSPLNLTVYASNASVSGSQSRVLGPSERVGEVSNAVNITVQSKDQYGNDVYTPGWEFNMTHLLMTPCDEVLVDAHCPETTLEGTFCCDGSDAVSTRMVHDELGVYRADVNRTISGKYAVTVLAEDGASVTAEDGVEALVVHIDAGEIAARECEVNATSATFAAVDEVVLLIAAKDGFGNSISSQSHNGTFVGAISSEIEQSATGADRRLLRHLEAANDTAEVTMEYHWAIYNGSNEFMMTMPALNYSGVYTVAVWYASHGESTDMADWVEVDAGFDVHVTPDVQDADRSRLDVDQGCDCILTEVHADDSKKTEVALVFYDRFGNRLTTSPGIEVEGAIAKVGSTDDPTKLRWKEDIDDEGNGQYALRFAVETSGQFTLNLTEGSVVTFGSPYVIEAAAIDCNHTGGGNTQPSSDGRCCVCQAGHVSSSSDSTCIDVLTFTSTCEACPVGSYTTSAAQVACQQCEGTKTTLDAGSSSVDACVCQNDYYEGNSGPAGGGERARGDCLECPEGATCEGGSLLKDIIANKGYWRSSRDSAYFLECDRSDTDGKQDWCQGGVESDCIEGHKGPLCNICEDGWSRAVGMSCVKCQHSFDWAIWLGSIVTMGLIVYAFVFLIRQRTNQVRQDIQDKIEIGKKKTSPGVLAKSMLTYMQMMGLVTEVNVEWNPMWKNYLATMDGVSNASIFNLPSFSCTVPLTYWDQYVLYMSLPVLAVLVPGMFIAGLYLKRWLTNPGEVNEARIQRSLAHFSNSVVLLIFLQYTIVIRKAVEVFKCIVVTDGEEETEQSFLAVDMSIDCDSVTYARAHTASLVFCVLYGVGTPALLFAVLFSLRGQLDAHYVRMNLEFTYLGYKKEFWWWECYSLMRKFVISFTMVYYKKDYSMQILLSLASTDIFLVTLVAKQPYSSNLQNWFDIGQLLTIAITLQCSLLFGADDDGSDLETEMVMATVVMLVMNFALVIFFIVAISRRAYEEYGEHLHKLKDKAAIAWENVSPNQWENRERFRAFSYHARRVTNASMQASGGIKRIMPNFTFLLDRRRGVSIWEYLRPKRSSSAKQWSSIVNPLVRMCGKASRSSSYPLTWNGNPLAEALEEGDTDAMTNPGAASSNSLGYSTHRWSNLWIESRSNSLGKPADVKSKSKSWAGFETSLDFEVMLPALRSDERQRPPPCRGAPPRSPAGAGPRGTRTCAILTSGSARSRTDVLARAPKEDQPAAEDTGIPDFWERRESRPPSVGEVPYLPSFHFGLDQEDFWERESTADMRTSEIRSRLTSSNSLIVNDGLVYQDQAEGTVAVPNDQSKASRFQPARYLKALALRAYNAFASRDDSMTGSSSLVRSDHGEGRLAARSDFCKGDVPPASGVTTINPMSTVAGASDWTAAETSQPSTPAISQEPSGLVTEMATISRQEMPGESTPSREAWRTLRAQSAAPEPLTELTKRRSSRVEVLKHEVLKNSVDHGAMLEQGNMQWGLQGLDQSLLTEELGPTAPVEMEGEGLKSSVLLEEPGPAVPIKLEGEGLESQSLSTEDPGPAVPSELKEEELENSLPEEPSPPALESGLVEEKLDTSVSSESPNSLLLGEMEAPSAALHPSPVNVNQSSEAKRRAEYLASRGGVKEVRVSEGDLEHSLGSFEEMK</sequence>
<dbReference type="InterPro" id="IPR000421">
    <property type="entry name" value="FA58C"/>
</dbReference>
<feature type="transmembrane region" description="Helical" evidence="3">
    <location>
        <begin position="2898"/>
        <end position="2920"/>
    </location>
</feature>
<feature type="transmembrane region" description="Helical" evidence="3">
    <location>
        <begin position="2792"/>
        <end position="2813"/>
    </location>
</feature>
<evidence type="ECO:0000259" key="5">
    <source>
        <dbReference type="PROSITE" id="PS50022"/>
    </source>
</evidence>
<feature type="transmembrane region" description="Helical" evidence="3">
    <location>
        <begin position="2940"/>
        <end position="2959"/>
    </location>
</feature>
<feature type="repeat" description="Filamin" evidence="1">
    <location>
        <begin position="2034"/>
        <end position="2062"/>
    </location>
</feature>
<keyword evidence="3" id="KW-1133">Transmembrane helix</keyword>
<dbReference type="InterPro" id="IPR017868">
    <property type="entry name" value="Filamin/ABP280_repeat-like"/>
</dbReference>
<feature type="transmembrane region" description="Helical" evidence="3">
    <location>
        <begin position="3105"/>
        <end position="3126"/>
    </location>
</feature>
<dbReference type="PROSITE" id="PS50022">
    <property type="entry name" value="FA58C_3"/>
    <property type="match status" value="1"/>
</dbReference>
<keyword evidence="3" id="KW-0472">Membrane</keyword>
<dbReference type="SMART" id="SM00231">
    <property type="entry name" value="FA58C"/>
    <property type="match status" value="1"/>
</dbReference>
<feature type="transmembrane region" description="Helical" evidence="3">
    <location>
        <begin position="3074"/>
        <end position="3093"/>
    </location>
</feature>
<feature type="region of interest" description="Disordered" evidence="2">
    <location>
        <begin position="3352"/>
        <end position="3380"/>
    </location>
</feature>
<dbReference type="Gene3D" id="2.60.120.260">
    <property type="entry name" value="Galactose-binding domain-like"/>
    <property type="match status" value="2"/>
</dbReference>
<dbReference type="Pfam" id="PF00754">
    <property type="entry name" value="F5_F8_type_C"/>
    <property type="match status" value="1"/>
</dbReference>
<feature type="transmembrane region" description="Helical" evidence="3">
    <location>
        <begin position="3004"/>
        <end position="3025"/>
    </location>
</feature>
<keyword evidence="7" id="KW-1185">Reference proteome</keyword>
<dbReference type="SUPFAM" id="SSF49785">
    <property type="entry name" value="Galactose-binding domain-like"/>
    <property type="match status" value="1"/>
</dbReference>
<keyword evidence="3" id="KW-0812">Transmembrane</keyword>
<dbReference type="CDD" id="cd00057">
    <property type="entry name" value="FA58C"/>
    <property type="match status" value="1"/>
</dbReference>
<feature type="domain" description="F5/8 type C" evidence="5">
    <location>
        <begin position="262"/>
        <end position="443"/>
    </location>
</feature>
<feature type="transmembrane region" description="Helical" evidence="3">
    <location>
        <begin position="3138"/>
        <end position="3159"/>
    </location>
</feature>
<dbReference type="InterPro" id="IPR013783">
    <property type="entry name" value="Ig-like_fold"/>
</dbReference>
<feature type="region of interest" description="Disordered" evidence="2">
    <location>
        <begin position="3708"/>
        <end position="3801"/>
    </location>
</feature>
<comment type="caution">
    <text evidence="6">The sequence shown here is derived from an EMBL/GenBank/DDBJ whole genome shotgun (WGS) entry which is preliminary data.</text>
</comment>
<evidence type="ECO:0000256" key="4">
    <source>
        <dbReference type="SAM" id="SignalP"/>
    </source>
</evidence>
<feature type="compositionally biased region" description="Pro residues" evidence="2">
    <location>
        <begin position="3359"/>
        <end position="3369"/>
    </location>
</feature>